<sequence>MMGVISRDVVPACGNLCYLCPAMRPRSRQPLKRYKKLLADIFPHSPAANYVCSRFHVSGRVPCKLPTLLLSRNWIILFMKQETYDQLQNEEPNDRKIGKLCEYAMKNPLRIPKITSSLEQRCYKELRTEQFRTVKVVMCVYRKLLISCKEQMPLFASSLLTVIQTLLDQTRQDEMLVIGCQTLFDFVNSQTDGTYMFNLEGLIPKVCQLAQEVGEDERALQIRAAALQALSSLVWFMGEHSHISSEFDSVVSVVLDNYGGNTKKTSENNDQDKPGSHSHWVQEVLKSEGHISPPPEIMERVSSWKKLVDEKGQMHVSLEDSKNPGFWSRVCLQNMVKLAKEATTVRRVLESLFRYFDDGNTWSPQHGLTLSVLLEMQLLMENSGQNTHLLLSILIKHLDHKNVIKQPDMQLDILDVTTCLARYSRVQASMSIIGTLSDLMRHLRKSMHCSLDDSNLGADLTQWNRKLQEAVDKCLVQIVNKVGDAGPVLDTMVVMLENISSNTVLARTTVSAVYRTAQIVASVPNLSYQQKASPAFPEALFHHLLVAMVHVDHQTRVEAHRIFSVVLVPSSICPKPSSTAAPDYFDHRRTLSRIVSVFSSSAALFEKLRKVKCETSSALTTEDVQQNSNGEQLVSSSQAPDSRVYSRNVSRLASSKDGKSSGSSSPTEELHSNDQTSLRLSSRQITLLLSSIWAQSISPENKPENYEAIAHTYSLVLLFSRGKNSSNEVVVKSFQLAFSLRSISLGGGQLQPSRRRSLFTLAMSMIIFMSKAYQIIPLVARTKALLTDKTVDPFLQLVQDSRLQAIGNGSDFPSKVYGSKEDDATSLKVLSEIEITDNQTKESLASMVLKGMGNLSDAETSTIREQLLNEFLPDDECPLGAQFTSGTRFLNEGAHATFTIGDDDDEDEDGHETSESKTDASSFVGMQSPNLLSVNQLLDSVYETSYQVGRFSVTTTPDIPYKDMALHCETLLMGKQQKMSFFMTAQQKQENSMEESLHDNSNKPATLPSDPGFPTNSSSSIAVDRNSNARHAKPPIGTGPLPCAAAYQHHPDYLKLPASSPYDNFLKAAGC</sequence>
<keyword evidence="3" id="KW-1185">Reference proteome</keyword>
<dbReference type="InterPro" id="IPR016024">
    <property type="entry name" value="ARM-type_fold"/>
</dbReference>
<dbReference type="Proteomes" id="UP000316621">
    <property type="component" value="Chromosome 11"/>
</dbReference>
<dbReference type="EMBL" id="CM010725">
    <property type="protein sequence ID" value="RZC83044.1"/>
    <property type="molecule type" value="Genomic_DNA"/>
</dbReference>
<gene>
    <name evidence="2" type="ORF">C5167_045828</name>
</gene>
<feature type="region of interest" description="Disordered" evidence="1">
    <location>
        <begin position="619"/>
        <end position="677"/>
    </location>
</feature>
<reference evidence="2 3" key="1">
    <citation type="journal article" date="2018" name="Science">
        <title>The opium poppy genome and morphinan production.</title>
        <authorList>
            <person name="Guo L."/>
            <person name="Winzer T."/>
            <person name="Yang X."/>
            <person name="Li Y."/>
            <person name="Ning Z."/>
            <person name="He Z."/>
            <person name="Teodor R."/>
            <person name="Lu Y."/>
            <person name="Bowser T.A."/>
            <person name="Graham I.A."/>
            <person name="Ye K."/>
        </authorList>
    </citation>
    <scope>NUCLEOTIDE SEQUENCE [LARGE SCALE GENOMIC DNA]</scope>
    <source>
        <strain evidence="3">cv. HN1</strain>
        <tissue evidence="2">Leaves</tissue>
    </source>
</reference>
<dbReference type="AlphaFoldDB" id="A0A4Y7LC08"/>
<feature type="region of interest" description="Disordered" evidence="1">
    <location>
        <begin position="988"/>
        <end position="1021"/>
    </location>
</feature>
<dbReference type="PANTHER" id="PTHR46087">
    <property type="entry name" value="PUTATIVE, EXPRESSED-RELATED"/>
    <property type="match status" value="1"/>
</dbReference>
<accession>A0A4Y7LC08</accession>
<dbReference type="InterPro" id="IPR055296">
    <property type="entry name" value="SRL2-like"/>
</dbReference>
<evidence type="ECO:0000256" key="1">
    <source>
        <dbReference type="SAM" id="MobiDB-lite"/>
    </source>
</evidence>
<organism evidence="2 3">
    <name type="scientific">Papaver somniferum</name>
    <name type="common">Opium poppy</name>
    <dbReference type="NCBI Taxonomy" id="3469"/>
    <lineage>
        <taxon>Eukaryota</taxon>
        <taxon>Viridiplantae</taxon>
        <taxon>Streptophyta</taxon>
        <taxon>Embryophyta</taxon>
        <taxon>Tracheophyta</taxon>
        <taxon>Spermatophyta</taxon>
        <taxon>Magnoliopsida</taxon>
        <taxon>Ranunculales</taxon>
        <taxon>Papaveraceae</taxon>
        <taxon>Papaveroideae</taxon>
        <taxon>Papaver</taxon>
    </lineage>
</organism>
<dbReference type="PANTHER" id="PTHR46087:SF9">
    <property type="entry name" value="ARM REPEAT SUPERFAMILY PROTEIN"/>
    <property type="match status" value="1"/>
</dbReference>
<dbReference type="Pfam" id="PF21052">
    <property type="entry name" value="EFR3_ARM"/>
    <property type="match status" value="1"/>
</dbReference>
<evidence type="ECO:0000313" key="2">
    <source>
        <dbReference type="EMBL" id="RZC83044.1"/>
    </source>
</evidence>
<dbReference type="SUPFAM" id="SSF48371">
    <property type="entry name" value="ARM repeat"/>
    <property type="match status" value="1"/>
</dbReference>
<dbReference type="STRING" id="3469.A0A4Y7LC08"/>
<dbReference type="Gramene" id="RZC83044">
    <property type="protein sequence ID" value="RZC83044"/>
    <property type="gene ID" value="C5167_045828"/>
</dbReference>
<protein>
    <submittedName>
        <fullName evidence="2">Uncharacterized protein</fullName>
    </submittedName>
</protein>
<dbReference type="InterPro" id="IPR049152">
    <property type="entry name" value="EFR3-like_ARM"/>
</dbReference>
<feature type="compositionally biased region" description="Polar residues" evidence="1">
    <location>
        <begin position="619"/>
        <end position="653"/>
    </location>
</feature>
<dbReference type="OMA" id="DMQILME"/>
<feature type="compositionally biased region" description="Acidic residues" evidence="1">
    <location>
        <begin position="901"/>
        <end position="910"/>
    </location>
</feature>
<proteinExistence type="predicted"/>
<name>A0A4Y7LC08_PAPSO</name>
<feature type="region of interest" description="Disordered" evidence="1">
    <location>
        <begin position="898"/>
        <end position="923"/>
    </location>
</feature>
<evidence type="ECO:0000313" key="3">
    <source>
        <dbReference type="Proteomes" id="UP000316621"/>
    </source>
</evidence>